<feature type="domain" description="DUF3857" evidence="2">
    <location>
        <begin position="85"/>
        <end position="207"/>
    </location>
</feature>
<organism evidence="3 4">
    <name type="scientific">Mucilaginibacter mallensis</name>
    <dbReference type="NCBI Taxonomy" id="652787"/>
    <lineage>
        <taxon>Bacteria</taxon>
        <taxon>Pseudomonadati</taxon>
        <taxon>Bacteroidota</taxon>
        <taxon>Sphingobacteriia</taxon>
        <taxon>Sphingobacteriales</taxon>
        <taxon>Sphingobacteriaceae</taxon>
        <taxon>Mucilaginibacter</taxon>
    </lineage>
</organism>
<accession>A0A1H1N0R9</accession>
<evidence type="ECO:0000313" key="3">
    <source>
        <dbReference type="EMBL" id="SDR92584.1"/>
    </source>
</evidence>
<gene>
    <name evidence="3" type="ORF">SAMN05216490_0211</name>
</gene>
<dbReference type="Gene3D" id="2.60.40.3140">
    <property type="match status" value="1"/>
</dbReference>
<dbReference type="STRING" id="652787.SAMN05216490_0211"/>
<proteinExistence type="predicted"/>
<dbReference type="InterPro" id="IPR024618">
    <property type="entry name" value="DUF3857"/>
</dbReference>
<dbReference type="AlphaFoldDB" id="A0A1H1N0R9"/>
<dbReference type="EMBL" id="LT629740">
    <property type="protein sequence ID" value="SDR92584.1"/>
    <property type="molecule type" value="Genomic_DNA"/>
</dbReference>
<keyword evidence="1" id="KW-0732">Signal</keyword>
<evidence type="ECO:0000259" key="2">
    <source>
        <dbReference type="Pfam" id="PF12969"/>
    </source>
</evidence>
<reference evidence="3 4" key="1">
    <citation type="submission" date="2016-10" db="EMBL/GenBank/DDBJ databases">
        <authorList>
            <person name="de Groot N.N."/>
        </authorList>
    </citation>
    <scope>NUCLEOTIDE SEQUENCE [LARGE SCALE GENOMIC DNA]</scope>
    <source>
        <strain evidence="3 4">MP1X4</strain>
    </source>
</reference>
<keyword evidence="4" id="KW-1185">Reference proteome</keyword>
<dbReference type="OrthoDB" id="98874at2"/>
<feature type="signal peptide" evidence="1">
    <location>
        <begin position="1"/>
        <end position="19"/>
    </location>
</feature>
<protein>
    <recommendedName>
        <fullName evidence="2">DUF3857 domain-containing protein</fullName>
    </recommendedName>
</protein>
<feature type="chain" id="PRO_5009255056" description="DUF3857 domain-containing protein" evidence="1">
    <location>
        <begin position="20"/>
        <end position="648"/>
    </location>
</feature>
<dbReference type="Gene3D" id="2.60.120.1130">
    <property type="match status" value="1"/>
</dbReference>
<evidence type="ECO:0000256" key="1">
    <source>
        <dbReference type="SAM" id="SignalP"/>
    </source>
</evidence>
<name>A0A1H1N0R9_MUCMA</name>
<dbReference type="Proteomes" id="UP000199679">
    <property type="component" value="Chromosome I"/>
</dbReference>
<dbReference type="RefSeq" id="WP_091367882.1">
    <property type="nucleotide sequence ID" value="NZ_LT629740.1"/>
</dbReference>
<evidence type="ECO:0000313" key="4">
    <source>
        <dbReference type="Proteomes" id="UP000199679"/>
    </source>
</evidence>
<dbReference type="Gene3D" id="3.10.620.30">
    <property type="match status" value="1"/>
</dbReference>
<sequence length="648" mass="74703">MNKIFALLALSIFTLFVKAQTPKAPTQTISTKESQLKKESLPVKEGQPYGKVDTADLELKSCDFEKDANAMVLFDKAEVSFDPYGEITFIRHKRIKIFNDKGKDQANINIPYIDGMHGVEAETINLNGNTIEYIPVDDKLIYKEKINKYHRSLILTFPGVKPGSIIELKYKWTIRSFLLPAWEFQSEIPTRYSELDITIAKENRIAIVFKISQDFSKKIDEDVIFRGRRTVRALSNIHSFKVEPYMTPIEDNLQRAQFKPYSFLWPAISKELIYDDDFGKQLNQKLNDEKAILAKIDSIKSEKLKVDSIFNIVKNRMVWDKKDRWFTNVGVQKAWDKKTGNSAEINLILYHLLVKAGIKAYPMVVSTPDNGIIDPDYPDLAQFNKVVVYIQRDSTKHYILDATGKYSIYNQIPYELLSSYGFLVAPKTGNNILFNIQCDTASAQLVFVNADIKSEGKMSGTADIVSNGYNKVNSLKLYDDLGEKKYIDNLTDADNNLKISSLKLENQHSDTLSLEQHINFDLNLSASDNNYIYFNPNLFTLFGTNPFLSEDRYSNIDFIFKNNVYISGVYKIPDGYKVDVLPQNQIMSTEDKGLIFKRIIGEQDGNVLVRYIISRKRTRYTKEEYHELYQFYKKMFEMLNEQIVLKKS</sequence>
<dbReference type="Pfam" id="PF12969">
    <property type="entry name" value="DUF3857"/>
    <property type="match status" value="1"/>
</dbReference>